<evidence type="ECO:0008006" key="4">
    <source>
        <dbReference type="Google" id="ProtNLM"/>
    </source>
</evidence>
<dbReference type="EMBL" id="BAABAJ010000001">
    <property type="protein sequence ID" value="GAA3895097.1"/>
    <property type="molecule type" value="Genomic_DNA"/>
</dbReference>
<accession>A0ABP7L8W7</accession>
<comment type="caution">
    <text evidence="2">The sequence shown here is derived from an EMBL/GenBank/DDBJ whole genome shotgun (WGS) entry which is preliminary data.</text>
</comment>
<feature type="region of interest" description="Disordered" evidence="1">
    <location>
        <begin position="277"/>
        <end position="352"/>
    </location>
</feature>
<feature type="compositionally biased region" description="Basic and acidic residues" evidence="1">
    <location>
        <begin position="286"/>
        <end position="323"/>
    </location>
</feature>
<feature type="compositionally biased region" description="Gly residues" evidence="1">
    <location>
        <begin position="333"/>
        <end position="342"/>
    </location>
</feature>
<gene>
    <name evidence="2" type="ORF">GCM10022244_01150</name>
</gene>
<feature type="compositionally biased region" description="Low complexity" evidence="1">
    <location>
        <begin position="89"/>
        <end position="107"/>
    </location>
</feature>
<proteinExistence type="predicted"/>
<reference evidence="3" key="1">
    <citation type="journal article" date="2019" name="Int. J. Syst. Evol. Microbiol.">
        <title>The Global Catalogue of Microorganisms (GCM) 10K type strain sequencing project: providing services to taxonomists for standard genome sequencing and annotation.</title>
        <authorList>
            <consortium name="The Broad Institute Genomics Platform"/>
            <consortium name="The Broad Institute Genome Sequencing Center for Infectious Disease"/>
            <person name="Wu L."/>
            <person name="Ma J."/>
        </authorList>
    </citation>
    <scope>NUCLEOTIDE SEQUENCE [LARGE SCALE GENOMIC DNA]</scope>
    <source>
        <strain evidence="3">JCM 16956</strain>
    </source>
</reference>
<evidence type="ECO:0000313" key="2">
    <source>
        <dbReference type="EMBL" id="GAA3895097.1"/>
    </source>
</evidence>
<keyword evidence="3" id="KW-1185">Reference proteome</keyword>
<protein>
    <recommendedName>
        <fullName evidence="4">PASTA domain-containing protein</fullName>
    </recommendedName>
</protein>
<evidence type="ECO:0000313" key="3">
    <source>
        <dbReference type="Proteomes" id="UP001501000"/>
    </source>
</evidence>
<evidence type="ECO:0000256" key="1">
    <source>
        <dbReference type="SAM" id="MobiDB-lite"/>
    </source>
</evidence>
<organism evidence="2 3">
    <name type="scientific">Streptomyces gulbargensis</name>
    <dbReference type="NCBI Taxonomy" id="364901"/>
    <lineage>
        <taxon>Bacteria</taxon>
        <taxon>Bacillati</taxon>
        <taxon>Actinomycetota</taxon>
        <taxon>Actinomycetes</taxon>
        <taxon>Kitasatosporales</taxon>
        <taxon>Streptomycetaceae</taxon>
        <taxon>Streptomyces</taxon>
    </lineage>
</organism>
<feature type="region of interest" description="Disordered" evidence="1">
    <location>
        <begin position="82"/>
        <end position="133"/>
    </location>
</feature>
<dbReference type="RefSeq" id="WP_345277561.1">
    <property type="nucleotide sequence ID" value="NZ_BAABAJ010000001.1"/>
</dbReference>
<sequence length="352" mass="37675">MSGSPSSAPLPPSSTPLPWWRTGTARVAAIAAVPLLGLIDDRLGGVMLLIALVLLWWRSPWPKRGRVVASVVAAALLGAVAPDQPAPSPDRAAGAAARADAKPVASPTRFPGFPRPSRTTPEPTMPTVPDFTGDSLDIAFPRSRRLGLTVTYHDASDQKRRVEGRSLWKVCFQKTSGTPGDPVVDFAVVRDEEPCPPAEGRPVPWPRMPEVVWTTWRGAVAEVVGAGVPEDRLHAEAAYLNDVLPAEGAYEGWRVCRQDPTEGEPVTDEVRTVTLSLTAPGTGCPDPHRGRDARLPDRDGDGDPDRVDPFPGDRDRTRLHPDGRPSGSDSWDGSGGSGGSGGWSPCRHTRWC</sequence>
<name>A0ABP7L8W7_9ACTN</name>
<dbReference type="Proteomes" id="UP001501000">
    <property type="component" value="Unassembled WGS sequence"/>
</dbReference>